<gene>
    <name evidence="4" type="ORF">Tci_677769</name>
</gene>
<evidence type="ECO:0000256" key="1">
    <source>
        <dbReference type="PROSITE-ProRule" id="PRU00176"/>
    </source>
</evidence>
<dbReference type="CDD" id="cd00590">
    <property type="entry name" value="RRM_SF"/>
    <property type="match status" value="1"/>
</dbReference>
<proteinExistence type="predicted"/>
<feature type="compositionally biased region" description="Basic and acidic residues" evidence="2">
    <location>
        <begin position="41"/>
        <end position="50"/>
    </location>
</feature>
<dbReference type="InterPro" id="IPR012677">
    <property type="entry name" value="Nucleotide-bd_a/b_plait_sf"/>
</dbReference>
<dbReference type="EMBL" id="BKCJ010542942">
    <property type="protein sequence ID" value="GFB05798.1"/>
    <property type="molecule type" value="Genomic_DNA"/>
</dbReference>
<dbReference type="GO" id="GO:0003723">
    <property type="term" value="F:RNA binding"/>
    <property type="evidence" value="ECO:0007669"/>
    <property type="project" value="UniProtKB-UniRule"/>
</dbReference>
<keyword evidence="1" id="KW-0694">RNA-binding</keyword>
<dbReference type="SUPFAM" id="SSF54928">
    <property type="entry name" value="RNA-binding domain, RBD"/>
    <property type="match status" value="1"/>
</dbReference>
<feature type="compositionally biased region" description="Polar residues" evidence="2">
    <location>
        <begin position="1"/>
        <end position="30"/>
    </location>
</feature>
<dbReference type="Gene3D" id="3.30.70.330">
    <property type="match status" value="1"/>
</dbReference>
<reference evidence="4" key="1">
    <citation type="journal article" date="2019" name="Sci. Rep.">
        <title>Draft genome of Tanacetum cinerariifolium, the natural source of mosquito coil.</title>
        <authorList>
            <person name="Yamashiro T."/>
            <person name="Shiraishi A."/>
            <person name="Satake H."/>
            <person name="Nakayama K."/>
        </authorList>
    </citation>
    <scope>NUCLEOTIDE SEQUENCE</scope>
</reference>
<sequence>MTTSWTTHPQAPPIKTTSNLNPKHTNSPTNEAIKGQQDGVQDEKREGEAEEKKKFDKKVVNFFITNFPVSSCKTILHDLFAECREILDVYIARKLSKVGKTFGFACFSHVGDVQGLENQLNGITIGLPIHVWCSEAFSQIAYVWGTVLILDEYETNDPNFIYGKVCILTREMHHLNKVIDIKVDGLVTKIRVSESIEDLDSLFGFKKPHMVIKDDLFFYDSVPSWVDDDANDMVREIKLVDGILEGTPVANNEIPAKGSSILKK</sequence>
<name>A0A699KQ23_TANCI</name>
<evidence type="ECO:0000313" key="4">
    <source>
        <dbReference type="EMBL" id="GFB05798.1"/>
    </source>
</evidence>
<dbReference type="AlphaFoldDB" id="A0A699KQ23"/>
<evidence type="ECO:0000256" key="2">
    <source>
        <dbReference type="SAM" id="MobiDB-lite"/>
    </source>
</evidence>
<comment type="caution">
    <text evidence="4">The sequence shown here is derived from an EMBL/GenBank/DDBJ whole genome shotgun (WGS) entry which is preliminary data.</text>
</comment>
<dbReference type="InterPro" id="IPR035979">
    <property type="entry name" value="RBD_domain_sf"/>
</dbReference>
<dbReference type="InterPro" id="IPR000504">
    <property type="entry name" value="RRM_dom"/>
</dbReference>
<dbReference type="PROSITE" id="PS50102">
    <property type="entry name" value="RRM"/>
    <property type="match status" value="1"/>
</dbReference>
<organism evidence="4">
    <name type="scientific">Tanacetum cinerariifolium</name>
    <name type="common">Dalmatian daisy</name>
    <name type="synonym">Chrysanthemum cinerariifolium</name>
    <dbReference type="NCBI Taxonomy" id="118510"/>
    <lineage>
        <taxon>Eukaryota</taxon>
        <taxon>Viridiplantae</taxon>
        <taxon>Streptophyta</taxon>
        <taxon>Embryophyta</taxon>
        <taxon>Tracheophyta</taxon>
        <taxon>Spermatophyta</taxon>
        <taxon>Magnoliopsida</taxon>
        <taxon>eudicotyledons</taxon>
        <taxon>Gunneridae</taxon>
        <taxon>Pentapetalae</taxon>
        <taxon>asterids</taxon>
        <taxon>campanulids</taxon>
        <taxon>Asterales</taxon>
        <taxon>Asteraceae</taxon>
        <taxon>Asteroideae</taxon>
        <taxon>Anthemideae</taxon>
        <taxon>Anthemidinae</taxon>
        <taxon>Tanacetum</taxon>
    </lineage>
</organism>
<evidence type="ECO:0000259" key="3">
    <source>
        <dbReference type="PROSITE" id="PS50102"/>
    </source>
</evidence>
<accession>A0A699KQ23</accession>
<protein>
    <recommendedName>
        <fullName evidence="3">RRM domain-containing protein</fullName>
    </recommendedName>
</protein>
<feature type="region of interest" description="Disordered" evidence="2">
    <location>
        <begin position="1"/>
        <end position="50"/>
    </location>
</feature>
<feature type="domain" description="RRM" evidence="3">
    <location>
        <begin position="60"/>
        <end position="136"/>
    </location>
</feature>